<dbReference type="PANTHER" id="PTHR34575">
    <property type="entry name" value="PROTEIN PAM68, CHLOROPLASTIC"/>
    <property type="match status" value="1"/>
</dbReference>
<feature type="transmembrane region" description="Helical" evidence="2">
    <location>
        <begin position="61"/>
        <end position="82"/>
    </location>
</feature>
<dbReference type="PANTHER" id="PTHR34575:SF1">
    <property type="entry name" value="PROTEIN PAM68, CHLOROPLASTIC"/>
    <property type="match status" value="1"/>
</dbReference>
<accession>A0A1U7H7I1</accession>
<feature type="transmembrane region" description="Helical" evidence="2">
    <location>
        <begin position="94"/>
        <end position="115"/>
    </location>
</feature>
<dbReference type="Pfam" id="PF11947">
    <property type="entry name" value="DUF3464"/>
    <property type="match status" value="1"/>
</dbReference>
<reference evidence="3 4" key="1">
    <citation type="submission" date="2016-11" db="EMBL/GenBank/DDBJ databases">
        <title>Draft Genome Sequences of Nine Cyanobacterial Strains from Diverse Habitats.</title>
        <authorList>
            <person name="Zhu T."/>
            <person name="Hou S."/>
            <person name="Lu X."/>
            <person name="Hess W.R."/>
        </authorList>
    </citation>
    <scope>NUCLEOTIDE SEQUENCE [LARGE SCALE GENOMIC DNA]</scope>
    <source>
        <strain evidence="3 4">NIES-593</strain>
    </source>
</reference>
<organism evidence="3 4">
    <name type="scientific">Hydrococcus rivularis NIES-593</name>
    <dbReference type="NCBI Taxonomy" id="1921803"/>
    <lineage>
        <taxon>Bacteria</taxon>
        <taxon>Bacillati</taxon>
        <taxon>Cyanobacteriota</taxon>
        <taxon>Cyanophyceae</taxon>
        <taxon>Pleurocapsales</taxon>
        <taxon>Hydrococcaceae</taxon>
        <taxon>Hydrococcus</taxon>
    </lineage>
</organism>
<gene>
    <name evidence="3" type="ORF">NIES593_22195</name>
</gene>
<name>A0A1U7H7I1_9CYAN</name>
<sequence>MSSKSSRERMAFEPRQKKKRANKQPPVQSQKEPIKERNTARQKAASMAIPDVVSKRMVRRMAFFCGIPTGLGMSSFFIFYWIVSNEWLKIPASAVGVTSLGLFGLGVLGLSYGILSASWDEDRVGSWFGWGEFKSNFGRMMTAWQAAREASKKAKEN</sequence>
<feature type="compositionally biased region" description="Basic and acidic residues" evidence="1">
    <location>
        <begin position="1"/>
        <end position="15"/>
    </location>
</feature>
<keyword evidence="2" id="KW-1133">Transmembrane helix</keyword>
<protein>
    <recommendedName>
        <fullName evidence="5">DUF3464 domain-containing protein</fullName>
    </recommendedName>
</protein>
<evidence type="ECO:0008006" key="5">
    <source>
        <dbReference type="Google" id="ProtNLM"/>
    </source>
</evidence>
<dbReference type="EMBL" id="MRCB01000051">
    <property type="protein sequence ID" value="OKH18362.1"/>
    <property type="molecule type" value="Genomic_DNA"/>
</dbReference>
<dbReference type="OrthoDB" id="467509at2"/>
<dbReference type="InterPro" id="IPR021855">
    <property type="entry name" value="PAM68-like"/>
</dbReference>
<proteinExistence type="predicted"/>
<keyword evidence="4" id="KW-1185">Reference proteome</keyword>
<keyword evidence="2" id="KW-0472">Membrane</keyword>
<feature type="region of interest" description="Disordered" evidence="1">
    <location>
        <begin position="1"/>
        <end position="45"/>
    </location>
</feature>
<dbReference type="AlphaFoldDB" id="A0A1U7H7I1"/>
<dbReference type="STRING" id="1921803.NIES593_22195"/>
<evidence type="ECO:0000313" key="3">
    <source>
        <dbReference type="EMBL" id="OKH18362.1"/>
    </source>
</evidence>
<dbReference type="Proteomes" id="UP000186868">
    <property type="component" value="Unassembled WGS sequence"/>
</dbReference>
<evidence type="ECO:0000256" key="1">
    <source>
        <dbReference type="SAM" id="MobiDB-lite"/>
    </source>
</evidence>
<evidence type="ECO:0000313" key="4">
    <source>
        <dbReference type="Proteomes" id="UP000186868"/>
    </source>
</evidence>
<comment type="caution">
    <text evidence="3">The sequence shown here is derived from an EMBL/GenBank/DDBJ whole genome shotgun (WGS) entry which is preliminary data.</text>
</comment>
<dbReference type="RefSeq" id="WP_073601666.1">
    <property type="nucleotide sequence ID" value="NZ_MRCB01000051.1"/>
</dbReference>
<keyword evidence="2" id="KW-0812">Transmembrane</keyword>
<evidence type="ECO:0000256" key="2">
    <source>
        <dbReference type="SAM" id="Phobius"/>
    </source>
</evidence>